<organism evidence="1 2">
    <name type="scientific">Niabella ginsengisoli</name>
    <dbReference type="NCBI Taxonomy" id="522298"/>
    <lineage>
        <taxon>Bacteria</taxon>
        <taxon>Pseudomonadati</taxon>
        <taxon>Bacteroidota</taxon>
        <taxon>Chitinophagia</taxon>
        <taxon>Chitinophagales</taxon>
        <taxon>Chitinophagaceae</taxon>
        <taxon>Niabella</taxon>
    </lineage>
</organism>
<protein>
    <submittedName>
        <fullName evidence="1">Uncharacterized protein</fullName>
    </submittedName>
</protein>
<reference evidence="1 2" key="1">
    <citation type="submission" date="2022-02" db="EMBL/GenBank/DDBJ databases">
        <authorList>
            <person name="Min J."/>
        </authorList>
    </citation>
    <scope>NUCLEOTIDE SEQUENCE [LARGE SCALE GENOMIC DNA]</scope>
    <source>
        <strain evidence="1 2">GR10-1</strain>
    </source>
</reference>
<comment type="caution">
    <text evidence="1">The sequence shown here is derived from an EMBL/GenBank/DDBJ whole genome shotgun (WGS) entry which is preliminary data.</text>
</comment>
<keyword evidence="2" id="KW-1185">Reference proteome</keyword>
<dbReference type="Proteomes" id="UP001202248">
    <property type="component" value="Unassembled WGS sequence"/>
</dbReference>
<dbReference type="EMBL" id="JAKWBL010000004">
    <property type="protein sequence ID" value="MCH5600754.1"/>
    <property type="molecule type" value="Genomic_DNA"/>
</dbReference>
<gene>
    <name evidence="1" type="ORF">MKP09_23975</name>
</gene>
<sequence length="82" mass="8939">MNARCIRAGDAVAVLNVVSGEKSERNVQLCTGADCNGRGLSDAYPLNVGNEKYLFKLDSITPDPTRTLEKAETKVYFSVTQQ</sequence>
<accession>A0ABS9SRK3</accession>
<dbReference type="RefSeq" id="WP_240833147.1">
    <property type="nucleotide sequence ID" value="NZ_JAKWBL010000004.1"/>
</dbReference>
<evidence type="ECO:0000313" key="1">
    <source>
        <dbReference type="EMBL" id="MCH5600754.1"/>
    </source>
</evidence>
<proteinExistence type="predicted"/>
<name>A0ABS9SRK3_9BACT</name>
<evidence type="ECO:0000313" key="2">
    <source>
        <dbReference type="Proteomes" id="UP001202248"/>
    </source>
</evidence>